<proteinExistence type="inferred from homology"/>
<feature type="transmembrane region" description="Helical" evidence="3">
    <location>
        <begin position="120"/>
        <end position="142"/>
    </location>
</feature>
<evidence type="ECO:0000256" key="2">
    <source>
        <dbReference type="PIRNR" id="PIRNR016661"/>
    </source>
</evidence>
<feature type="transmembrane region" description="Helical" evidence="3">
    <location>
        <begin position="162"/>
        <end position="179"/>
    </location>
</feature>
<keyword evidence="2" id="KW-0813">Transport</keyword>
<dbReference type="RefSeq" id="WP_220750511.1">
    <property type="nucleotide sequence ID" value="NZ_BPFH01000010.1"/>
</dbReference>
<keyword evidence="2 3" id="KW-0472">Membrane</keyword>
<keyword evidence="2" id="KW-1003">Cell membrane</keyword>
<sequence length="185" mass="19037">MQKMDTTSKVFAPQRIVMYALAVSLLTLSAKVSVPFLTVPMTLQVAAVLLLAGLGGLRFGASSVASYLAAGAAGLPVFAGTPEKGLGLAYMVGPTGGYLLGFLVAAIGVGWAVDRFGRQAVWLAMPMGLAAIYALGVAWLSQFVPSEQLLALGVTPFLLGDIVKVALAAVLTVAAPTALRRFVRG</sequence>
<name>A0ABQ4NRI5_9RHOB</name>
<dbReference type="Gene3D" id="1.10.1760.20">
    <property type="match status" value="1"/>
</dbReference>
<dbReference type="PIRSF" id="PIRSF016661">
    <property type="entry name" value="BioY"/>
    <property type="match status" value="1"/>
</dbReference>
<accession>A0ABQ4NRI5</accession>
<keyword evidence="3" id="KW-1133">Transmembrane helix</keyword>
<evidence type="ECO:0000313" key="5">
    <source>
        <dbReference type="Proteomes" id="UP000786693"/>
    </source>
</evidence>
<comment type="similarity">
    <text evidence="1 2">Belongs to the BioY family.</text>
</comment>
<reference evidence="4 5" key="1">
    <citation type="submission" date="2021-05" db="EMBL/GenBank/DDBJ databases">
        <title>Bacteria Genome sequencing.</title>
        <authorList>
            <person name="Takabe Y."/>
            <person name="Nakajima Y."/>
            <person name="Suzuki S."/>
            <person name="Shiozaki T."/>
        </authorList>
    </citation>
    <scope>NUCLEOTIDE SEQUENCE [LARGE SCALE GENOMIC DNA]</scope>
    <source>
        <strain evidence="4 5">AI_62</strain>
    </source>
</reference>
<keyword evidence="5" id="KW-1185">Reference proteome</keyword>
<comment type="subcellular location">
    <subcellularLocation>
        <location evidence="2">Cell membrane</location>
        <topology evidence="2">Multi-pass membrane protein</topology>
    </subcellularLocation>
</comment>
<dbReference type="EMBL" id="BPFH01000010">
    <property type="protein sequence ID" value="GIT97025.1"/>
    <property type="molecule type" value="Genomic_DNA"/>
</dbReference>
<dbReference type="PANTHER" id="PTHR34295:SF1">
    <property type="entry name" value="BIOTIN TRANSPORTER BIOY"/>
    <property type="match status" value="1"/>
</dbReference>
<keyword evidence="3" id="KW-0812">Transmembrane</keyword>
<evidence type="ECO:0000313" key="4">
    <source>
        <dbReference type="EMBL" id="GIT97025.1"/>
    </source>
</evidence>
<comment type="caution">
    <text evidence="4">The sequence shown here is derived from an EMBL/GenBank/DDBJ whole genome shotgun (WGS) entry which is preliminary data.</text>
</comment>
<feature type="transmembrane region" description="Helical" evidence="3">
    <location>
        <begin position="12"/>
        <end position="30"/>
    </location>
</feature>
<evidence type="ECO:0000256" key="1">
    <source>
        <dbReference type="ARBA" id="ARBA00010692"/>
    </source>
</evidence>
<dbReference type="Proteomes" id="UP000786693">
    <property type="component" value="Unassembled WGS sequence"/>
</dbReference>
<dbReference type="Pfam" id="PF02632">
    <property type="entry name" value="BioY"/>
    <property type="match status" value="1"/>
</dbReference>
<dbReference type="InterPro" id="IPR003784">
    <property type="entry name" value="BioY"/>
</dbReference>
<protein>
    <recommendedName>
        <fullName evidence="2">Biotin transporter</fullName>
    </recommendedName>
</protein>
<feature type="transmembrane region" description="Helical" evidence="3">
    <location>
        <begin position="88"/>
        <end position="113"/>
    </location>
</feature>
<dbReference type="PANTHER" id="PTHR34295">
    <property type="entry name" value="BIOTIN TRANSPORTER BIOY"/>
    <property type="match status" value="1"/>
</dbReference>
<organism evidence="4 5">
    <name type="scientific">Jannaschia pagri</name>
    <dbReference type="NCBI Taxonomy" id="2829797"/>
    <lineage>
        <taxon>Bacteria</taxon>
        <taxon>Pseudomonadati</taxon>
        <taxon>Pseudomonadota</taxon>
        <taxon>Alphaproteobacteria</taxon>
        <taxon>Rhodobacterales</taxon>
        <taxon>Roseobacteraceae</taxon>
        <taxon>Jannaschia</taxon>
    </lineage>
</organism>
<evidence type="ECO:0000256" key="3">
    <source>
        <dbReference type="SAM" id="Phobius"/>
    </source>
</evidence>
<gene>
    <name evidence="4" type="ORF">JANAI62_36480</name>
</gene>